<dbReference type="STRING" id="1393122.SAMN05660895_1136"/>
<dbReference type="PROSITE" id="PS00380">
    <property type="entry name" value="RHODANESE_1"/>
    <property type="match status" value="1"/>
</dbReference>
<evidence type="ECO:0000313" key="4">
    <source>
        <dbReference type="Proteomes" id="UP000199537"/>
    </source>
</evidence>
<gene>
    <name evidence="3" type="ORF">SAMN05660895_1136</name>
</gene>
<dbReference type="PANTHER" id="PTHR30401">
    <property type="entry name" value="TRNA 2-SELENOURIDINE SYNTHASE"/>
    <property type="match status" value="1"/>
</dbReference>
<evidence type="ECO:0000259" key="2">
    <source>
        <dbReference type="PROSITE" id="PS50206"/>
    </source>
</evidence>
<dbReference type="InterPro" id="IPR001763">
    <property type="entry name" value="Rhodanese-like_dom"/>
</dbReference>
<feature type="domain" description="Rhodanese" evidence="2">
    <location>
        <begin position="16"/>
        <end position="142"/>
    </location>
</feature>
<dbReference type="RefSeq" id="WP_092458804.1">
    <property type="nucleotide sequence ID" value="NZ_FPCJ01000001.1"/>
</dbReference>
<dbReference type="InterPro" id="IPR058840">
    <property type="entry name" value="AAA_SelU"/>
</dbReference>
<dbReference type="Pfam" id="PF00581">
    <property type="entry name" value="Rhodanese"/>
    <property type="match status" value="1"/>
</dbReference>
<reference evidence="4" key="1">
    <citation type="submission" date="2016-10" db="EMBL/GenBank/DDBJ databases">
        <authorList>
            <person name="Varghese N."/>
            <person name="Submissions S."/>
        </authorList>
    </citation>
    <scope>NUCLEOTIDE SEQUENCE [LARGE SCALE GENOMIC DNA]</scope>
    <source>
        <strain evidence="4">DSM 14807</strain>
    </source>
</reference>
<dbReference type="InterPro" id="IPR017582">
    <property type="entry name" value="SelU"/>
</dbReference>
<dbReference type="OrthoDB" id="9808735at2"/>
<dbReference type="Gene3D" id="3.40.250.10">
    <property type="entry name" value="Rhodanese-like domain"/>
    <property type="match status" value="1"/>
</dbReference>
<accession>A0A1I7NAE6</accession>
<dbReference type="NCBIfam" id="NF008750">
    <property type="entry name" value="PRK11784.1-2"/>
    <property type="match status" value="1"/>
</dbReference>
<dbReference type="SMART" id="SM00450">
    <property type="entry name" value="RHOD"/>
    <property type="match status" value="1"/>
</dbReference>
<dbReference type="SUPFAM" id="SSF52540">
    <property type="entry name" value="P-loop containing nucleoside triphosphate hydrolases"/>
    <property type="match status" value="1"/>
</dbReference>
<evidence type="ECO:0000313" key="3">
    <source>
        <dbReference type="EMBL" id="SFV31647.1"/>
    </source>
</evidence>
<dbReference type="AlphaFoldDB" id="A0A1I7NAE6"/>
<dbReference type="NCBIfam" id="TIGR03167">
    <property type="entry name" value="tRNA_sel_U_synt"/>
    <property type="match status" value="1"/>
</dbReference>
<evidence type="ECO:0000256" key="1">
    <source>
        <dbReference type="ARBA" id="ARBA00023266"/>
    </source>
</evidence>
<dbReference type="InterPro" id="IPR027417">
    <property type="entry name" value="P-loop_NTPase"/>
</dbReference>
<dbReference type="Pfam" id="PF26341">
    <property type="entry name" value="AAA_SelU"/>
    <property type="match status" value="1"/>
</dbReference>
<dbReference type="PANTHER" id="PTHR30401:SF0">
    <property type="entry name" value="TRNA 2-SELENOURIDINE SYNTHASE"/>
    <property type="match status" value="1"/>
</dbReference>
<organism evidence="3 4">
    <name type="scientific">Thermoflavifilum thermophilum</name>
    <dbReference type="NCBI Taxonomy" id="1393122"/>
    <lineage>
        <taxon>Bacteria</taxon>
        <taxon>Pseudomonadati</taxon>
        <taxon>Bacteroidota</taxon>
        <taxon>Chitinophagia</taxon>
        <taxon>Chitinophagales</taxon>
        <taxon>Chitinophagaceae</taxon>
        <taxon>Thermoflavifilum</taxon>
    </lineage>
</organism>
<dbReference type="SUPFAM" id="SSF52821">
    <property type="entry name" value="Rhodanese/Cell cycle control phosphatase"/>
    <property type="match status" value="1"/>
</dbReference>
<keyword evidence="4" id="KW-1185">Reference proteome</keyword>
<dbReference type="EMBL" id="FPCJ01000001">
    <property type="protein sequence ID" value="SFV31647.1"/>
    <property type="molecule type" value="Genomic_DNA"/>
</dbReference>
<dbReference type="InterPro" id="IPR001307">
    <property type="entry name" value="Thiosulphate_STrfase_CS"/>
</dbReference>
<sequence>MPIHTISVEEFLQWVAAGHLPVIDVRSPAEFNHAHVPGAHHLPLFSDEQRAIVGTIYHREGKQAAIRAGLDFFGPKMRNITEQAESILKKYHPDQQSVCLYCWRGGMRSKAIAWLLDLMGYSVYLLQGGYKAFRNAVLQGFSRPLPIRLMGGYTGSGKTRMLHKLREQGIPVISLEDLAHHRGSAFGDLGMPLQPTQEMFENLLATEIFRLLQHPGIRETGIWMEDESQRIGDLVIPPALWQQMRKAPLYFLEVPFEQRLQQIVAEYGIYDRGLIEAAILRISKRLGGAATQQALDYLHARQIKACFEILLHYYDKLYLKSLHQRDPSVPVHPIPVENASEQHIIACLKQAGVSWFS</sequence>
<dbReference type="InterPro" id="IPR036873">
    <property type="entry name" value="Rhodanese-like_dom_sf"/>
</dbReference>
<proteinExistence type="predicted"/>
<dbReference type="GO" id="GO:0004792">
    <property type="term" value="F:thiosulfate-cyanide sulfurtransferase activity"/>
    <property type="evidence" value="ECO:0007669"/>
    <property type="project" value="InterPro"/>
</dbReference>
<protein>
    <submittedName>
        <fullName evidence="3">tRNA 2-selenouridine synthase</fullName>
    </submittedName>
</protein>
<dbReference type="GO" id="GO:0043828">
    <property type="term" value="F:tRNA 2-selenouridine synthase activity"/>
    <property type="evidence" value="ECO:0007669"/>
    <property type="project" value="InterPro"/>
</dbReference>
<keyword evidence="1" id="KW-0711">Selenium</keyword>
<dbReference type="GO" id="GO:0002098">
    <property type="term" value="P:tRNA wobble uridine modification"/>
    <property type="evidence" value="ECO:0007669"/>
    <property type="project" value="InterPro"/>
</dbReference>
<dbReference type="Proteomes" id="UP000199537">
    <property type="component" value="Unassembled WGS sequence"/>
</dbReference>
<dbReference type="PROSITE" id="PS50206">
    <property type="entry name" value="RHODANESE_3"/>
    <property type="match status" value="1"/>
</dbReference>
<name>A0A1I7NAE6_9BACT</name>